<dbReference type="OrthoDB" id="9927683at2"/>
<feature type="chain" id="PRO_5005579637" evidence="1">
    <location>
        <begin position="30"/>
        <end position="73"/>
    </location>
</feature>
<gene>
    <name evidence="2" type="ORF">W7K_08080</name>
</gene>
<dbReference type="RefSeq" id="WP_010484781.1">
    <property type="nucleotide sequence ID" value="NZ_AJLO02000016.1"/>
</dbReference>
<evidence type="ECO:0000256" key="1">
    <source>
        <dbReference type="SAM" id="SignalP"/>
    </source>
</evidence>
<dbReference type="EMBL" id="AJLO02000016">
    <property type="protein sequence ID" value="KOE99777.1"/>
    <property type="molecule type" value="Genomic_DNA"/>
</dbReference>
<dbReference type="AlphaFoldDB" id="A0A0L8ABM3"/>
<comment type="caution">
    <text evidence="2">The sequence shown here is derived from an EMBL/GenBank/DDBJ whole genome shotgun (WGS) entry which is preliminary data.</text>
</comment>
<evidence type="ECO:0000313" key="3">
    <source>
        <dbReference type="Proteomes" id="UP000036890"/>
    </source>
</evidence>
<accession>A0A0L8ABM3</accession>
<protein>
    <submittedName>
        <fullName evidence="2">Uncharacterized protein</fullName>
    </submittedName>
</protein>
<feature type="signal peptide" evidence="1">
    <location>
        <begin position="1"/>
        <end position="29"/>
    </location>
</feature>
<organism evidence="2 3">
    <name type="scientific">Stenotrophomonas geniculata N1</name>
    <dbReference type="NCBI Taxonomy" id="1167641"/>
    <lineage>
        <taxon>Bacteria</taxon>
        <taxon>Pseudomonadati</taxon>
        <taxon>Pseudomonadota</taxon>
        <taxon>Gammaproteobacteria</taxon>
        <taxon>Lysobacterales</taxon>
        <taxon>Lysobacteraceae</taxon>
        <taxon>Stenotrophomonas</taxon>
    </lineage>
</organism>
<reference evidence="2 3" key="1">
    <citation type="journal article" date="2012" name="J. Bacteriol.">
        <title>Genome sequence of a novel nicotine-degrading strain, Pseudomonas geniculata N1.</title>
        <authorList>
            <person name="Tang H."/>
            <person name="Yu H."/>
            <person name="Tai C."/>
            <person name="Huang K."/>
            <person name="Liu Y."/>
            <person name="Wang L."/>
            <person name="Yao Y."/>
            <person name="Wu G."/>
            <person name="Xu P."/>
        </authorList>
    </citation>
    <scope>NUCLEOTIDE SEQUENCE [LARGE SCALE GENOMIC DNA]</scope>
    <source>
        <strain evidence="2 3">N1</strain>
    </source>
</reference>
<name>A0A0L8ABM3_9GAMM</name>
<sequence length="73" mass="7497">MKIQSVLLGLIVAAAGAASALGVIPTANAASFHTSCVPIGGGVAQCTQTFCHEGQCWVTDTWTQPVREALVLQ</sequence>
<dbReference type="Proteomes" id="UP000036890">
    <property type="component" value="Unassembled WGS sequence"/>
</dbReference>
<proteinExistence type="predicted"/>
<keyword evidence="1" id="KW-0732">Signal</keyword>
<evidence type="ECO:0000313" key="2">
    <source>
        <dbReference type="EMBL" id="KOE99777.1"/>
    </source>
</evidence>